<evidence type="ECO:0000313" key="2">
    <source>
        <dbReference type="Proteomes" id="UP000814140"/>
    </source>
</evidence>
<reference evidence="1" key="1">
    <citation type="submission" date="2021-03" db="EMBL/GenBank/DDBJ databases">
        <authorList>
            <consortium name="DOE Joint Genome Institute"/>
            <person name="Ahrendt S."/>
            <person name="Looney B.P."/>
            <person name="Miyauchi S."/>
            <person name="Morin E."/>
            <person name="Drula E."/>
            <person name="Courty P.E."/>
            <person name="Chicoki N."/>
            <person name="Fauchery L."/>
            <person name="Kohler A."/>
            <person name="Kuo A."/>
            <person name="Labutti K."/>
            <person name="Pangilinan J."/>
            <person name="Lipzen A."/>
            <person name="Riley R."/>
            <person name="Andreopoulos W."/>
            <person name="He G."/>
            <person name="Johnson J."/>
            <person name="Barry K.W."/>
            <person name="Grigoriev I.V."/>
            <person name="Nagy L."/>
            <person name="Hibbett D."/>
            <person name="Henrissat B."/>
            <person name="Matheny P.B."/>
            <person name="Labbe J."/>
            <person name="Martin F."/>
        </authorList>
    </citation>
    <scope>NUCLEOTIDE SEQUENCE</scope>
    <source>
        <strain evidence="1">HHB10654</strain>
    </source>
</reference>
<sequence length="212" mass="22844">MWEALWGPACYVAGTALRPARTPLLHIPCRAHRVVQLSYKKQGSKRVSIDSPLQTNVRLSDFSARTTMAMPTAPVSDGSASSNPRTNEAGASPASHEHGPSEQLSKPGVVQRTLNLPYSVMQGVANATKASWKYTRLGNILRTKSDKSDESKREGRSEAHAEAGLTTSADETSPFSQYRARGRPHPPVRGNEHHSHHQSRGGGGGGGRCIVM</sequence>
<organism evidence="1 2">
    <name type="scientific">Artomyces pyxidatus</name>
    <dbReference type="NCBI Taxonomy" id="48021"/>
    <lineage>
        <taxon>Eukaryota</taxon>
        <taxon>Fungi</taxon>
        <taxon>Dikarya</taxon>
        <taxon>Basidiomycota</taxon>
        <taxon>Agaricomycotina</taxon>
        <taxon>Agaricomycetes</taxon>
        <taxon>Russulales</taxon>
        <taxon>Auriscalpiaceae</taxon>
        <taxon>Artomyces</taxon>
    </lineage>
</organism>
<comment type="caution">
    <text evidence="1">The sequence shown here is derived from an EMBL/GenBank/DDBJ whole genome shotgun (WGS) entry which is preliminary data.</text>
</comment>
<name>A0ACB8TEA4_9AGAM</name>
<gene>
    <name evidence="1" type="ORF">BV25DRAFT_1241402</name>
</gene>
<proteinExistence type="predicted"/>
<dbReference type="EMBL" id="MU277191">
    <property type="protein sequence ID" value="KAI0066781.1"/>
    <property type="molecule type" value="Genomic_DNA"/>
</dbReference>
<evidence type="ECO:0000313" key="1">
    <source>
        <dbReference type="EMBL" id="KAI0066781.1"/>
    </source>
</evidence>
<protein>
    <submittedName>
        <fullName evidence="1">Uncharacterized protein</fullName>
    </submittedName>
</protein>
<dbReference type="Proteomes" id="UP000814140">
    <property type="component" value="Unassembled WGS sequence"/>
</dbReference>
<keyword evidence="2" id="KW-1185">Reference proteome</keyword>
<accession>A0ACB8TEA4</accession>
<reference evidence="1" key="2">
    <citation type="journal article" date="2022" name="New Phytol.">
        <title>Evolutionary transition to the ectomycorrhizal habit in the genomes of a hyperdiverse lineage of mushroom-forming fungi.</title>
        <authorList>
            <person name="Looney B."/>
            <person name="Miyauchi S."/>
            <person name="Morin E."/>
            <person name="Drula E."/>
            <person name="Courty P.E."/>
            <person name="Kohler A."/>
            <person name="Kuo A."/>
            <person name="LaButti K."/>
            <person name="Pangilinan J."/>
            <person name="Lipzen A."/>
            <person name="Riley R."/>
            <person name="Andreopoulos W."/>
            <person name="He G."/>
            <person name="Johnson J."/>
            <person name="Nolan M."/>
            <person name="Tritt A."/>
            <person name="Barry K.W."/>
            <person name="Grigoriev I.V."/>
            <person name="Nagy L.G."/>
            <person name="Hibbett D."/>
            <person name="Henrissat B."/>
            <person name="Matheny P.B."/>
            <person name="Labbe J."/>
            <person name="Martin F.M."/>
        </authorList>
    </citation>
    <scope>NUCLEOTIDE SEQUENCE</scope>
    <source>
        <strain evidence="1">HHB10654</strain>
    </source>
</reference>